<evidence type="ECO:0000259" key="2">
    <source>
        <dbReference type="Pfam" id="PF13649"/>
    </source>
</evidence>
<dbReference type="EMBL" id="FOBL01000027">
    <property type="protein sequence ID" value="SEM12274.1"/>
    <property type="molecule type" value="Genomic_DNA"/>
</dbReference>
<evidence type="ECO:0000256" key="1">
    <source>
        <dbReference type="ARBA" id="ARBA00022679"/>
    </source>
</evidence>
<proteinExistence type="predicted"/>
<dbReference type="Proteomes" id="UP000198548">
    <property type="component" value="Unassembled WGS sequence"/>
</dbReference>
<evidence type="ECO:0000313" key="4">
    <source>
        <dbReference type="EMBL" id="SEM12274.1"/>
    </source>
</evidence>
<feature type="domain" description="Methyltransferase" evidence="2">
    <location>
        <begin position="36"/>
        <end position="131"/>
    </location>
</feature>
<sequence length="240" mass="28179">MTYNWFAKVYDDLMDDSLYEKWLNYTEKYIPEGEAILELGSGTGILGLKLKESGYDITGLDLSDEMLSLAYNRQLEEGVTFPLIQGDMRDLKDLPVYANVICYSDALCYMKDENELYSVFKEVYSKLENEGLFLFDVHSTYQIEAFLNTSFHAETDGIVFLWDSFEGEEPYSVEHELSFFVNSEDNSYDRYEETHKERTYPLDMYKKLIQKAGFNKIEVCADFTEEVKEDSRRWFFACKK</sequence>
<dbReference type="AlphaFoldDB" id="A0A1H7VT99"/>
<keyword evidence="4" id="KW-0489">Methyltransferase</keyword>
<reference evidence="3 6" key="2">
    <citation type="submission" date="2019-07" db="EMBL/GenBank/DDBJ databases">
        <title>Whole genome shotgun sequence of Alkalibacterium putridalgicola NBRC 103243.</title>
        <authorList>
            <person name="Hosoyama A."/>
            <person name="Uohara A."/>
            <person name="Ohji S."/>
            <person name="Ichikawa N."/>
        </authorList>
    </citation>
    <scope>NUCLEOTIDE SEQUENCE [LARGE SCALE GENOMIC DNA]</scope>
    <source>
        <strain evidence="3 6">NBRC 103243</strain>
    </source>
</reference>
<evidence type="ECO:0000313" key="5">
    <source>
        <dbReference type="Proteomes" id="UP000198548"/>
    </source>
</evidence>
<protein>
    <submittedName>
        <fullName evidence="3 4">Methyltransferase</fullName>
    </submittedName>
</protein>
<dbReference type="Proteomes" id="UP000321425">
    <property type="component" value="Unassembled WGS sequence"/>
</dbReference>
<accession>A0A1H7VT99</accession>
<dbReference type="CDD" id="cd02440">
    <property type="entry name" value="AdoMet_MTases"/>
    <property type="match status" value="1"/>
</dbReference>
<dbReference type="GO" id="GO:0008168">
    <property type="term" value="F:methyltransferase activity"/>
    <property type="evidence" value="ECO:0007669"/>
    <property type="project" value="UniProtKB-KW"/>
</dbReference>
<dbReference type="SUPFAM" id="SSF53335">
    <property type="entry name" value="S-adenosyl-L-methionine-dependent methyltransferases"/>
    <property type="match status" value="1"/>
</dbReference>
<keyword evidence="1 4" id="KW-0808">Transferase</keyword>
<dbReference type="Gene3D" id="2.20.25.110">
    <property type="entry name" value="S-adenosyl-L-methionine-dependent methyltransferases"/>
    <property type="match status" value="1"/>
</dbReference>
<gene>
    <name evidence="3" type="ORF">APU01nite_19360</name>
    <name evidence="4" type="ORF">SAMN04488100_1279</name>
</gene>
<dbReference type="InterPro" id="IPR029063">
    <property type="entry name" value="SAM-dependent_MTases_sf"/>
</dbReference>
<reference evidence="4 5" key="1">
    <citation type="submission" date="2016-10" db="EMBL/GenBank/DDBJ databases">
        <authorList>
            <person name="de Groot N.N."/>
        </authorList>
    </citation>
    <scope>NUCLEOTIDE SEQUENCE [LARGE SCALE GENOMIC DNA]</scope>
    <source>
        <strain evidence="4 5">DSM 19182</strain>
    </source>
</reference>
<dbReference type="EMBL" id="BJUX01000025">
    <property type="protein sequence ID" value="GEK89897.1"/>
    <property type="molecule type" value="Genomic_DNA"/>
</dbReference>
<keyword evidence="6" id="KW-1185">Reference proteome</keyword>
<dbReference type="InterPro" id="IPR041698">
    <property type="entry name" value="Methyltransf_25"/>
</dbReference>
<dbReference type="OrthoDB" id="9811589at2"/>
<dbReference type="STRING" id="426703.SAMN04488100_1279"/>
<dbReference type="PANTHER" id="PTHR43861">
    <property type="entry name" value="TRANS-ACONITATE 2-METHYLTRANSFERASE-RELATED"/>
    <property type="match status" value="1"/>
</dbReference>
<evidence type="ECO:0000313" key="6">
    <source>
        <dbReference type="Proteomes" id="UP000321425"/>
    </source>
</evidence>
<organism evidence="4 5">
    <name type="scientific">Alkalibacterium putridalgicola</name>
    <dbReference type="NCBI Taxonomy" id="426703"/>
    <lineage>
        <taxon>Bacteria</taxon>
        <taxon>Bacillati</taxon>
        <taxon>Bacillota</taxon>
        <taxon>Bacilli</taxon>
        <taxon>Lactobacillales</taxon>
        <taxon>Carnobacteriaceae</taxon>
        <taxon>Alkalibacterium</taxon>
    </lineage>
</organism>
<dbReference type="Pfam" id="PF13649">
    <property type="entry name" value="Methyltransf_25"/>
    <property type="match status" value="1"/>
</dbReference>
<name>A0A1H7VT99_9LACT</name>
<evidence type="ECO:0000313" key="3">
    <source>
        <dbReference type="EMBL" id="GEK89897.1"/>
    </source>
</evidence>
<dbReference type="Gene3D" id="3.40.50.150">
    <property type="entry name" value="Vaccinia Virus protein VP39"/>
    <property type="match status" value="1"/>
</dbReference>
<dbReference type="GO" id="GO:0032259">
    <property type="term" value="P:methylation"/>
    <property type="evidence" value="ECO:0007669"/>
    <property type="project" value="UniProtKB-KW"/>
</dbReference>
<dbReference type="RefSeq" id="WP_091489066.1">
    <property type="nucleotide sequence ID" value="NZ_BJUX01000025.1"/>
</dbReference>